<keyword evidence="2" id="KW-0648">Protein biosynthesis</keyword>
<dbReference type="GO" id="GO:0003746">
    <property type="term" value="F:translation elongation factor activity"/>
    <property type="evidence" value="ECO:0007669"/>
    <property type="project" value="UniProtKB-KW"/>
</dbReference>
<protein>
    <submittedName>
        <fullName evidence="2">GreA/GreB family elongation factor</fullName>
    </submittedName>
</protein>
<comment type="caution">
    <text evidence="2">The sequence shown here is derived from an EMBL/GenBank/DDBJ whole genome shotgun (WGS) entry which is preliminary data.</text>
</comment>
<dbReference type="PIRSF" id="PIRSF006092">
    <property type="entry name" value="GreA_GreB"/>
    <property type="match status" value="1"/>
</dbReference>
<evidence type="ECO:0000256" key="1">
    <source>
        <dbReference type="SAM" id="Coils"/>
    </source>
</evidence>
<dbReference type="RefSeq" id="WP_214610449.1">
    <property type="nucleotide sequence ID" value="NZ_JACATN010000001.1"/>
</dbReference>
<dbReference type="Gene3D" id="3.10.50.30">
    <property type="entry name" value="Transcription elongation factor, GreA/GreB, C-terminal domain"/>
    <property type="match status" value="1"/>
</dbReference>
<dbReference type="EMBL" id="JACATN010000001">
    <property type="protein sequence ID" value="MBT2160206.1"/>
    <property type="molecule type" value="Genomic_DNA"/>
</dbReference>
<evidence type="ECO:0000313" key="3">
    <source>
        <dbReference type="Proteomes" id="UP000740413"/>
    </source>
</evidence>
<proteinExistence type="predicted"/>
<dbReference type="InterPro" id="IPR036953">
    <property type="entry name" value="GreA/GreB_C_sf"/>
</dbReference>
<reference evidence="3" key="2">
    <citation type="submission" date="2023-07" db="EMBL/GenBank/DDBJ databases">
        <title>Zobellia barbeyronii sp. nov., a new marine flavobacterium, isolated from green and red algae.</title>
        <authorList>
            <person name="Nedashkovskaya O.I."/>
            <person name="Otstavnykh N."/>
            <person name="Zhukova N."/>
            <person name="Guzev K."/>
            <person name="Chausova V."/>
            <person name="Tekutyeva L."/>
            <person name="Mikhailov V."/>
            <person name="Isaeva M."/>
        </authorList>
    </citation>
    <scope>NUCLEOTIDE SEQUENCE [LARGE SCALE GENOMIC DNA]</scope>
    <source>
        <strain evidence="3">KMM 6746</strain>
    </source>
</reference>
<keyword evidence="1" id="KW-0175">Coiled coil</keyword>
<organism evidence="2 3">
    <name type="scientific">Zobellia barbeyronii</name>
    <dbReference type="NCBI Taxonomy" id="2748009"/>
    <lineage>
        <taxon>Bacteria</taxon>
        <taxon>Pseudomonadati</taxon>
        <taxon>Bacteroidota</taxon>
        <taxon>Flavobacteriia</taxon>
        <taxon>Flavobacteriales</taxon>
        <taxon>Flavobacteriaceae</taxon>
        <taxon>Zobellia</taxon>
    </lineage>
</organism>
<evidence type="ECO:0000313" key="2">
    <source>
        <dbReference type="EMBL" id="MBT2160206.1"/>
    </source>
</evidence>
<sequence>MTEKEELHQFCATFVAERITRIQKNIADIQTSLTSETKSSAGDKHETGRAMLQLEREKLGQQLAEAEKMKQVLSKVPKESNTAVVGLGSWVVTSKTDYFLAISAGEYKAHNKTMYCISAATPIAKILFGKQIGDTVVFNGQEIKIVEIK</sequence>
<keyword evidence="2" id="KW-0251">Elongation factor</keyword>
<dbReference type="SUPFAM" id="SSF54534">
    <property type="entry name" value="FKBP-like"/>
    <property type="match status" value="1"/>
</dbReference>
<keyword evidence="3" id="KW-1185">Reference proteome</keyword>
<gene>
    <name evidence="2" type="ORF">HW347_02955</name>
</gene>
<dbReference type="Proteomes" id="UP000740413">
    <property type="component" value="Unassembled WGS sequence"/>
</dbReference>
<accession>A0ABS5W9W7</accession>
<feature type="coiled-coil region" evidence="1">
    <location>
        <begin position="49"/>
        <end position="76"/>
    </location>
</feature>
<name>A0ABS5W9W7_9FLAO</name>
<reference evidence="2 3" key="1">
    <citation type="submission" date="2020-06" db="EMBL/GenBank/DDBJ databases">
        <authorList>
            <person name="Isaeva M.P."/>
            <person name="Chernysheva N.Y."/>
        </authorList>
    </citation>
    <scope>NUCLEOTIDE SEQUENCE [LARGE SCALE GENOMIC DNA]</scope>
    <source>
        <strain evidence="2 3">KMM 6746</strain>
    </source>
</reference>
<dbReference type="InterPro" id="IPR023459">
    <property type="entry name" value="Tscrpt_elong_fac_GreA/B_fam"/>
</dbReference>